<reference evidence="1 2" key="1">
    <citation type="submission" date="2018-08" db="EMBL/GenBank/DDBJ databases">
        <title>A genome reference for cultivated species of the human gut microbiota.</title>
        <authorList>
            <person name="Zou Y."/>
            <person name="Xue W."/>
            <person name="Luo G."/>
        </authorList>
    </citation>
    <scope>NUCLEOTIDE SEQUENCE [LARGE SCALE GENOMIC DNA]</scope>
    <source>
        <strain evidence="1 2">AF24-29</strain>
    </source>
</reference>
<keyword evidence="2" id="KW-1185">Reference proteome</keyword>
<gene>
    <name evidence="1" type="ORF">DWY25_05140</name>
</gene>
<dbReference type="SUPFAM" id="SSF159245">
    <property type="entry name" value="AttH-like"/>
    <property type="match status" value="1"/>
</dbReference>
<proteinExistence type="predicted"/>
<sequence length="329" mass="37396">MRAIQIRKEEMGLHSLGETKDYFEGWYFRLCDPRCSVAVIVGFSPQNSAAPFFIQTTDTLTNRSQWAEFGWPDVVVRQAPFHLTLGSNEFSLTRVKLELPELKVRLRLSGLTPLPFSRYAPTIMGPFAYLKKMECVHGVISLHHRMEGVVIANGRSLPVVGVGYLEKDRGTSFPQRYLWFQSNQCGVADSCFFLSLASIPLGPLTFNGCLFVVKLRDQLHRFATYTGCRLESLRCRQFEDGSGWAKLRFHQGGWQIRIRLECGPACSLASPRQGRMQGRIQESLSGQAHVTLLHHGVKVHESFWSQGGMELQWEKEEDQNVENRKRGLS</sequence>
<dbReference type="Proteomes" id="UP000284178">
    <property type="component" value="Unassembled WGS sequence"/>
</dbReference>
<dbReference type="AlphaFoldDB" id="A0A412G4M0"/>
<name>A0A412G4M0_9FIRM</name>
<protein>
    <recommendedName>
        <fullName evidence="3">Tocopherol cyclase</fullName>
    </recommendedName>
</protein>
<accession>A0A412G4M0</accession>
<organism evidence="1 2">
    <name type="scientific">Holdemania filiformis</name>
    <dbReference type="NCBI Taxonomy" id="61171"/>
    <lineage>
        <taxon>Bacteria</taxon>
        <taxon>Bacillati</taxon>
        <taxon>Bacillota</taxon>
        <taxon>Erysipelotrichia</taxon>
        <taxon>Erysipelotrichales</taxon>
        <taxon>Erysipelotrichaceae</taxon>
        <taxon>Holdemania</taxon>
    </lineage>
</organism>
<evidence type="ECO:0000313" key="1">
    <source>
        <dbReference type="EMBL" id="RGR75622.1"/>
    </source>
</evidence>
<dbReference type="RefSeq" id="WP_117894348.1">
    <property type="nucleotide sequence ID" value="NZ_CABJCV010000004.1"/>
</dbReference>
<dbReference type="EMBL" id="QRUP01000004">
    <property type="protein sequence ID" value="RGR75622.1"/>
    <property type="molecule type" value="Genomic_DNA"/>
</dbReference>
<evidence type="ECO:0000313" key="2">
    <source>
        <dbReference type="Proteomes" id="UP000284178"/>
    </source>
</evidence>
<comment type="caution">
    <text evidence="1">The sequence shown here is derived from an EMBL/GenBank/DDBJ whole genome shotgun (WGS) entry which is preliminary data.</text>
</comment>
<dbReference type="GeneID" id="83014789"/>
<evidence type="ECO:0008006" key="3">
    <source>
        <dbReference type="Google" id="ProtNLM"/>
    </source>
</evidence>